<organism evidence="1 2">
    <name type="scientific">Candida viswanathii</name>
    <dbReference type="NCBI Taxonomy" id="5486"/>
    <lineage>
        <taxon>Eukaryota</taxon>
        <taxon>Fungi</taxon>
        <taxon>Dikarya</taxon>
        <taxon>Ascomycota</taxon>
        <taxon>Saccharomycotina</taxon>
        <taxon>Pichiomycetes</taxon>
        <taxon>Debaryomycetaceae</taxon>
        <taxon>Candida/Lodderomyces clade</taxon>
        <taxon>Candida</taxon>
    </lineage>
</organism>
<dbReference type="EMBL" id="QLNQ01000027">
    <property type="protein sequence ID" value="RCK59473.1"/>
    <property type="molecule type" value="Genomic_DNA"/>
</dbReference>
<dbReference type="SUPFAM" id="SSF48371">
    <property type="entry name" value="ARM repeat"/>
    <property type="match status" value="1"/>
</dbReference>
<evidence type="ECO:0000313" key="1">
    <source>
        <dbReference type="EMBL" id="RCK59473.1"/>
    </source>
</evidence>
<evidence type="ECO:0000313" key="2">
    <source>
        <dbReference type="Proteomes" id="UP000253472"/>
    </source>
</evidence>
<reference evidence="1 2" key="1">
    <citation type="submission" date="2018-06" db="EMBL/GenBank/DDBJ databases">
        <title>Whole genome sequencing of Candida tropicalis (genome annotated by CSBL at Korea University).</title>
        <authorList>
            <person name="Ahn J."/>
        </authorList>
    </citation>
    <scope>NUCLEOTIDE SEQUENCE [LARGE SCALE GENOMIC DNA]</scope>
    <source>
        <strain evidence="1 2">ATCC 20962</strain>
    </source>
</reference>
<dbReference type="InterPro" id="IPR016024">
    <property type="entry name" value="ARM-type_fold"/>
</dbReference>
<gene>
    <name evidence="1" type="ORF">Cantr_07209</name>
</gene>
<sequence>MEELIHKIQTSDNLLETLNKLGDELREEHNRAAIHAHLPTLIPQFSKFLLQPLPKLHLETLRVVINVLANSDANRDFFTDPQDSHVRGFWDVIAGSRVADMDDVTKFVFIMLGQFIYDAAHKLRYVAYLYDVGVVRAVCDMITEETWRDIGEFVYEALAGREMRSGRDREFLRLVVDMRVDEEEEEGEGEDEEDEEMGSVWVDLIGLNKPSNEIYNKVLEVIPAKNSSLIKRKLFALASELAVDESLTAAIDVISTTSDSYVFAACCITIGNCIYDKPTFEATRTAVDNQLGIAKLAALYFDKNKVSDVVQIQSIHMWTNLLDTRAAQEITTSYQSQLLAITKIVLDNSDYYKEITALYFKFIKKLIRLSGDHKSMPSNLVEFILDNDKAQQQEVVIELKYLLLQLYPEQYAGLVGDVVQSVNTRNVLEQLKTVAIVNNALRDGTIKLDKLEEAYLVPLGRVLSQLLTQLDTQGNETWEFKAFQNNLKYVAATTLGLVEEGNSDLVDTCNRIIERS</sequence>
<name>A0A367Y0S3_9ASCO</name>
<protein>
    <submittedName>
        <fullName evidence="1">Uncharacterized protein</fullName>
    </submittedName>
</protein>
<comment type="caution">
    <text evidence="1">The sequence shown here is derived from an EMBL/GenBank/DDBJ whole genome shotgun (WGS) entry which is preliminary data.</text>
</comment>
<proteinExistence type="predicted"/>
<accession>A0A367Y0S3</accession>
<dbReference type="STRING" id="5486.A0A367Y0S3"/>
<dbReference type="AlphaFoldDB" id="A0A367Y0S3"/>
<dbReference type="Proteomes" id="UP000253472">
    <property type="component" value="Unassembled WGS sequence"/>
</dbReference>
<keyword evidence="2" id="KW-1185">Reference proteome</keyword>
<dbReference type="OrthoDB" id="4095311at2759"/>